<gene>
    <name evidence="2" type="ORF">MKZ38_009262</name>
</gene>
<protein>
    <submittedName>
        <fullName evidence="2">Uncharacterized protein</fullName>
    </submittedName>
</protein>
<feature type="region of interest" description="Disordered" evidence="1">
    <location>
        <begin position="135"/>
        <end position="364"/>
    </location>
</feature>
<comment type="caution">
    <text evidence="2">The sequence shown here is derived from an EMBL/GenBank/DDBJ whole genome shotgun (WGS) entry which is preliminary data.</text>
</comment>
<feature type="compositionally biased region" description="Polar residues" evidence="1">
    <location>
        <begin position="282"/>
        <end position="312"/>
    </location>
</feature>
<evidence type="ECO:0000313" key="2">
    <source>
        <dbReference type="EMBL" id="KAJ2906989.1"/>
    </source>
</evidence>
<feature type="compositionally biased region" description="Polar residues" evidence="1">
    <location>
        <begin position="214"/>
        <end position="229"/>
    </location>
</feature>
<feature type="compositionally biased region" description="Low complexity" evidence="1">
    <location>
        <begin position="199"/>
        <end position="213"/>
    </location>
</feature>
<dbReference type="EMBL" id="JAKWBI020000006">
    <property type="protein sequence ID" value="KAJ2906989.1"/>
    <property type="molecule type" value="Genomic_DNA"/>
</dbReference>
<organism evidence="2 3">
    <name type="scientific">Zalerion maritima</name>
    <dbReference type="NCBI Taxonomy" id="339359"/>
    <lineage>
        <taxon>Eukaryota</taxon>
        <taxon>Fungi</taxon>
        <taxon>Dikarya</taxon>
        <taxon>Ascomycota</taxon>
        <taxon>Pezizomycotina</taxon>
        <taxon>Sordariomycetes</taxon>
        <taxon>Lulworthiomycetidae</taxon>
        <taxon>Lulworthiales</taxon>
        <taxon>Lulworthiaceae</taxon>
        <taxon>Zalerion</taxon>
    </lineage>
</organism>
<proteinExistence type="predicted"/>
<sequence>MDTLKEVSTERLKGELAIRENQQPEYSFQFRRRYWQKYFLTAIELRYNPEAGQKALRQLEFWKFLQVSQSCTSQELKEYNTGGFDDNFWEHGFWKSQDLLKVRQTWGEPCRALQRHRYAGEFLLDLGAQIGMATQGYQTPSKKRRIDNPTSQRQRNSSSTPTDTASNSEVTQALASDTAIPEQGLGRRPPNIRNSLPATQLYSSESLSQSSTYQPTRTTNASPSISTLPTEPLHAEPVPACQLPSLPPRIASSVPTTSQTTNLMISPNHPSLIRSHQLPAIGNTTGPQQFAPSNPTYSISSPSLDSNEITSSRPPPTSLAYSNTPSQVHYSQTSRPTKQAKQRTEDSLQASCTRNSKPRKQHRGLTEEEFVAAFGHREPMSSFYNIIRSFEILRIDLESFGDGNMLLAIVVKDKWEELEDCVKRLICGSKATIDKRIQLEWTIM</sequence>
<reference evidence="2" key="1">
    <citation type="submission" date="2022-07" db="EMBL/GenBank/DDBJ databases">
        <title>Draft genome sequence of Zalerion maritima ATCC 34329, a (micro)plastics degrading marine fungus.</title>
        <authorList>
            <person name="Paco A."/>
            <person name="Goncalves M.F.M."/>
            <person name="Rocha-Santos T.A.P."/>
            <person name="Alves A."/>
        </authorList>
    </citation>
    <scope>NUCLEOTIDE SEQUENCE</scope>
    <source>
        <strain evidence="2">ATCC 34329</strain>
    </source>
</reference>
<keyword evidence="3" id="KW-1185">Reference proteome</keyword>
<evidence type="ECO:0000313" key="3">
    <source>
        <dbReference type="Proteomes" id="UP001201980"/>
    </source>
</evidence>
<accession>A0AAD5WYH4</accession>
<feature type="compositionally biased region" description="Polar residues" evidence="1">
    <location>
        <begin position="319"/>
        <end position="339"/>
    </location>
</feature>
<name>A0AAD5WYH4_9PEZI</name>
<dbReference type="Proteomes" id="UP001201980">
    <property type="component" value="Unassembled WGS sequence"/>
</dbReference>
<feature type="compositionally biased region" description="Polar residues" evidence="1">
    <location>
        <begin position="148"/>
        <end position="175"/>
    </location>
</feature>
<dbReference type="AlphaFoldDB" id="A0AAD5WYH4"/>
<feature type="compositionally biased region" description="Polar residues" evidence="1">
    <location>
        <begin position="253"/>
        <end position="269"/>
    </location>
</feature>
<evidence type="ECO:0000256" key="1">
    <source>
        <dbReference type="SAM" id="MobiDB-lite"/>
    </source>
</evidence>